<dbReference type="SUPFAM" id="SSF56935">
    <property type="entry name" value="Porins"/>
    <property type="match status" value="1"/>
</dbReference>
<organism evidence="1 2">
    <name type="scientific">Salmonella enterica I</name>
    <dbReference type="NCBI Taxonomy" id="59201"/>
    <lineage>
        <taxon>Bacteria</taxon>
        <taxon>Pseudomonadati</taxon>
        <taxon>Pseudomonadota</taxon>
        <taxon>Gammaproteobacteria</taxon>
        <taxon>Enterobacterales</taxon>
        <taxon>Enterobacteriaceae</taxon>
        <taxon>Salmonella</taxon>
    </lineage>
</organism>
<proteinExistence type="predicted"/>
<keyword evidence="1" id="KW-0675">Receptor</keyword>
<name>A0A379W9R4_SALET</name>
<protein>
    <submittedName>
        <fullName evidence="1">TonB-dependent receptor YncD</fullName>
    </submittedName>
</protein>
<accession>A0A379W9R4</accession>
<sequence length="84" mass="9077">MSPPKPGDNRPPLRPAAYYGSYGSWRYGLKATGAMGDGTQSGDVDYTVSTTRFTTHGYRDHSGARKNLANAKLGVRLDEASKLL</sequence>
<gene>
    <name evidence="1" type="ORF">NCTC8258_03363</name>
</gene>
<dbReference type="Proteomes" id="UP000255509">
    <property type="component" value="Unassembled WGS sequence"/>
</dbReference>
<evidence type="ECO:0000313" key="2">
    <source>
        <dbReference type="Proteomes" id="UP000255509"/>
    </source>
</evidence>
<dbReference type="AlphaFoldDB" id="A0A379W9R4"/>
<reference evidence="1 2" key="1">
    <citation type="submission" date="2018-06" db="EMBL/GenBank/DDBJ databases">
        <authorList>
            <consortium name="Pathogen Informatics"/>
            <person name="Doyle S."/>
        </authorList>
    </citation>
    <scope>NUCLEOTIDE SEQUENCE [LARGE SCALE GENOMIC DNA]</scope>
    <source>
        <strain evidence="1 2">NCTC8258</strain>
    </source>
</reference>
<evidence type="ECO:0000313" key="1">
    <source>
        <dbReference type="EMBL" id="SUH15631.1"/>
    </source>
</evidence>
<dbReference type="EMBL" id="UGXS01000004">
    <property type="protein sequence ID" value="SUH15631.1"/>
    <property type="molecule type" value="Genomic_DNA"/>
</dbReference>